<evidence type="ECO:0000256" key="2">
    <source>
        <dbReference type="ARBA" id="ARBA00012438"/>
    </source>
</evidence>
<dbReference type="InterPro" id="IPR035965">
    <property type="entry name" value="PAS-like_dom_sf"/>
</dbReference>
<protein>
    <recommendedName>
        <fullName evidence="2">histidine kinase</fullName>
        <ecNumber evidence="2">2.7.13.3</ecNumber>
    </recommendedName>
</protein>
<keyword evidence="6" id="KW-1133">Transmembrane helix</keyword>
<reference evidence="10" key="1">
    <citation type="submission" date="2023-09" db="EMBL/GenBank/DDBJ databases">
        <title>Undibacterium sp. 20NA77.5 isolated from freshwater.</title>
        <authorList>
            <person name="Le V."/>
            <person name="Ko S.-R."/>
            <person name="Ahn C.-Y."/>
            <person name="Oh H.-M."/>
        </authorList>
    </citation>
    <scope>NUCLEOTIDE SEQUENCE</scope>
    <source>
        <strain evidence="10">20NA77.5</strain>
    </source>
</reference>
<keyword evidence="6" id="KW-0812">Transmembrane</keyword>
<dbReference type="Gene3D" id="1.10.287.130">
    <property type="match status" value="1"/>
</dbReference>
<dbReference type="PANTHER" id="PTHR43304:SF1">
    <property type="entry name" value="PAC DOMAIN-CONTAINING PROTEIN"/>
    <property type="match status" value="1"/>
</dbReference>
<comment type="catalytic activity">
    <reaction evidence="1">
        <text>ATP + protein L-histidine = ADP + protein N-phospho-L-histidine.</text>
        <dbReference type="EC" id="2.7.13.3"/>
    </reaction>
</comment>
<dbReference type="SMART" id="SM00091">
    <property type="entry name" value="PAS"/>
    <property type="match status" value="1"/>
</dbReference>
<gene>
    <name evidence="10" type="ORF">RF679_13800</name>
</gene>
<evidence type="ECO:0000256" key="1">
    <source>
        <dbReference type="ARBA" id="ARBA00000085"/>
    </source>
</evidence>
<accession>A0ABY9RHG0</accession>
<dbReference type="InterPro" id="IPR004358">
    <property type="entry name" value="Sig_transdc_His_kin-like_C"/>
</dbReference>
<dbReference type="RefSeq" id="WP_309481215.1">
    <property type="nucleotide sequence ID" value="NZ_CP133720.1"/>
</dbReference>
<dbReference type="Pfam" id="PF13426">
    <property type="entry name" value="PAS_9"/>
    <property type="match status" value="1"/>
</dbReference>
<dbReference type="InterPro" id="IPR003594">
    <property type="entry name" value="HATPase_dom"/>
</dbReference>
<name>A0ABY9RHG0_9BURK</name>
<dbReference type="Gene3D" id="3.30.450.20">
    <property type="entry name" value="PAS domain"/>
    <property type="match status" value="1"/>
</dbReference>
<dbReference type="SMART" id="SM00387">
    <property type="entry name" value="HATPase_c"/>
    <property type="match status" value="1"/>
</dbReference>
<dbReference type="EMBL" id="CP133720">
    <property type="protein sequence ID" value="WMW79720.1"/>
    <property type="molecule type" value="Genomic_DNA"/>
</dbReference>
<organism evidence="10 11">
    <name type="scientific">Undibacterium cyanobacteriorum</name>
    <dbReference type="NCBI Taxonomy" id="3073561"/>
    <lineage>
        <taxon>Bacteria</taxon>
        <taxon>Pseudomonadati</taxon>
        <taxon>Pseudomonadota</taxon>
        <taxon>Betaproteobacteria</taxon>
        <taxon>Burkholderiales</taxon>
        <taxon>Oxalobacteraceae</taxon>
        <taxon>Undibacterium</taxon>
    </lineage>
</organism>
<dbReference type="InterPro" id="IPR001610">
    <property type="entry name" value="PAC"/>
</dbReference>
<feature type="transmembrane region" description="Helical" evidence="6">
    <location>
        <begin position="264"/>
        <end position="288"/>
    </location>
</feature>
<dbReference type="PANTHER" id="PTHR43304">
    <property type="entry name" value="PHYTOCHROME-LIKE PROTEIN CPH1"/>
    <property type="match status" value="1"/>
</dbReference>
<dbReference type="Gene3D" id="3.30.565.10">
    <property type="entry name" value="Histidine kinase-like ATPase, C-terminal domain"/>
    <property type="match status" value="1"/>
</dbReference>
<dbReference type="InterPro" id="IPR003661">
    <property type="entry name" value="HisK_dim/P_dom"/>
</dbReference>
<dbReference type="CDD" id="cd00082">
    <property type="entry name" value="HisKA"/>
    <property type="match status" value="1"/>
</dbReference>
<dbReference type="InterPro" id="IPR000700">
    <property type="entry name" value="PAS-assoc_C"/>
</dbReference>
<evidence type="ECO:0000313" key="10">
    <source>
        <dbReference type="EMBL" id="WMW79720.1"/>
    </source>
</evidence>
<keyword evidence="5" id="KW-0418">Kinase</keyword>
<dbReference type="SUPFAM" id="SSF47384">
    <property type="entry name" value="Homodimeric domain of signal transducing histidine kinase"/>
    <property type="match status" value="1"/>
</dbReference>
<dbReference type="InterPro" id="IPR005467">
    <property type="entry name" value="His_kinase_dom"/>
</dbReference>
<feature type="transmembrane region" description="Helical" evidence="6">
    <location>
        <begin position="26"/>
        <end position="45"/>
    </location>
</feature>
<feature type="domain" description="Histidine kinase" evidence="7">
    <location>
        <begin position="451"/>
        <end position="676"/>
    </location>
</feature>
<sequence>MPIPDQIPSPSKRYPLTRFGLVSWPWLLPIVLVLLFVAVLLWLPWQAKKLEANERQEQLIADTLWVEQALQFQFTRNQESLSLIAHDFIHIANDQTQNTQLLERLRLFVSSNHEIAQALIFDRRQQILGSSLLKLDQPAQIEVLRQTYLQLNKLQFLSPKPQCLPHPDPKQIDGMICRFPVVQDGEVAGNVFVNYRLQVLLDETVPWWFAQENELRLLNFDEKVVAKRAAGGFGRNVYTHNRALEFPQLNFTLHTNSIKTEPKLLSNLLVVSVVILSLGLVWSLIALWRDINRRLRAEGALRKEAAFRAAMENSLVTGLRARDMEGRLTYVNPSFCKMIGVPADELVGRLPPMPYWAPEATETYQERFAQILTGTVQPEAYETIYQRANGERFPVLIHESALVDEHGKQTGWMSSILDVSELKRAEELSRQHEEKMHANARLATMGEMASMLAHELNQPLAAISSYTTGALNILEQPNLEPMHLRLALEKARDQAQRAGQVIKSVHEFVRKRETARAPLALDELISNLLPLVELQAHSAQVKVQVEVQAHLPMVAGDRVLLEQVILNLSRNAIEAMAQNPPELRHLKIVVSQIHSNESDKFSTQSRVQISVQDRGHGINDEVAQQLFSPFFSTKSSGMGMGLNICRTAVEFHGGQLQHRPHPQGGTIFEFSLAAITGEAKDLQGNDSQEK</sequence>
<dbReference type="InterPro" id="IPR036097">
    <property type="entry name" value="HisK_dim/P_sf"/>
</dbReference>
<evidence type="ECO:0000259" key="9">
    <source>
        <dbReference type="PROSITE" id="PS50113"/>
    </source>
</evidence>
<dbReference type="Proteomes" id="UP001181355">
    <property type="component" value="Chromosome"/>
</dbReference>
<keyword evidence="6" id="KW-0472">Membrane</keyword>
<feature type="domain" description="PAS" evidence="8">
    <location>
        <begin position="303"/>
        <end position="375"/>
    </location>
</feature>
<dbReference type="SMART" id="SM00086">
    <property type="entry name" value="PAC"/>
    <property type="match status" value="1"/>
</dbReference>
<dbReference type="NCBIfam" id="TIGR00229">
    <property type="entry name" value="sensory_box"/>
    <property type="match status" value="1"/>
</dbReference>
<proteinExistence type="predicted"/>
<dbReference type="EC" id="2.7.13.3" evidence="2"/>
<evidence type="ECO:0000256" key="6">
    <source>
        <dbReference type="SAM" id="Phobius"/>
    </source>
</evidence>
<dbReference type="PROSITE" id="PS50112">
    <property type="entry name" value="PAS"/>
    <property type="match status" value="1"/>
</dbReference>
<evidence type="ECO:0000256" key="3">
    <source>
        <dbReference type="ARBA" id="ARBA00022553"/>
    </source>
</evidence>
<dbReference type="InterPro" id="IPR036890">
    <property type="entry name" value="HATPase_C_sf"/>
</dbReference>
<evidence type="ECO:0000259" key="7">
    <source>
        <dbReference type="PROSITE" id="PS50109"/>
    </source>
</evidence>
<keyword evidence="3" id="KW-0597">Phosphoprotein</keyword>
<keyword evidence="11" id="KW-1185">Reference proteome</keyword>
<keyword evidence="4" id="KW-0808">Transferase</keyword>
<dbReference type="Pfam" id="PF00512">
    <property type="entry name" value="HisKA"/>
    <property type="match status" value="1"/>
</dbReference>
<evidence type="ECO:0000313" key="11">
    <source>
        <dbReference type="Proteomes" id="UP001181355"/>
    </source>
</evidence>
<evidence type="ECO:0000256" key="4">
    <source>
        <dbReference type="ARBA" id="ARBA00022679"/>
    </source>
</evidence>
<dbReference type="PROSITE" id="PS50113">
    <property type="entry name" value="PAC"/>
    <property type="match status" value="1"/>
</dbReference>
<dbReference type="SUPFAM" id="SSF55874">
    <property type="entry name" value="ATPase domain of HSP90 chaperone/DNA topoisomerase II/histidine kinase"/>
    <property type="match status" value="1"/>
</dbReference>
<dbReference type="Pfam" id="PF02518">
    <property type="entry name" value="HATPase_c"/>
    <property type="match status" value="1"/>
</dbReference>
<dbReference type="SUPFAM" id="SSF55785">
    <property type="entry name" value="PYP-like sensor domain (PAS domain)"/>
    <property type="match status" value="1"/>
</dbReference>
<feature type="domain" description="PAC" evidence="9">
    <location>
        <begin position="379"/>
        <end position="431"/>
    </location>
</feature>
<dbReference type="PROSITE" id="PS50109">
    <property type="entry name" value="HIS_KIN"/>
    <property type="match status" value="1"/>
</dbReference>
<dbReference type="InterPro" id="IPR000014">
    <property type="entry name" value="PAS"/>
</dbReference>
<dbReference type="PRINTS" id="PR00344">
    <property type="entry name" value="BCTRLSENSOR"/>
</dbReference>
<dbReference type="CDD" id="cd00130">
    <property type="entry name" value="PAS"/>
    <property type="match status" value="1"/>
</dbReference>
<dbReference type="SMART" id="SM00388">
    <property type="entry name" value="HisKA"/>
    <property type="match status" value="1"/>
</dbReference>
<evidence type="ECO:0000259" key="8">
    <source>
        <dbReference type="PROSITE" id="PS50112"/>
    </source>
</evidence>
<evidence type="ECO:0000256" key="5">
    <source>
        <dbReference type="ARBA" id="ARBA00022777"/>
    </source>
</evidence>
<dbReference type="InterPro" id="IPR052162">
    <property type="entry name" value="Sensor_kinase/Photoreceptor"/>
</dbReference>